<dbReference type="AlphaFoldDB" id="A0A8J2WF95"/>
<feature type="region of interest" description="Disordered" evidence="1">
    <location>
        <begin position="225"/>
        <end position="258"/>
    </location>
</feature>
<gene>
    <name evidence="2" type="ORF">PECAL_1P26400</name>
</gene>
<feature type="region of interest" description="Disordered" evidence="1">
    <location>
        <begin position="133"/>
        <end position="191"/>
    </location>
</feature>
<dbReference type="EMBL" id="CAKKNE010000001">
    <property type="protein sequence ID" value="CAH0366165.1"/>
    <property type="molecule type" value="Genomic_DNA"/>
</dbReference>
<feature type="region of interest" description="Disordered" evidence="1">
    <location>
        <begin position="38"/>
        <end position="86"/>
    </location>
</feature>
<name>A0A8J2WF95_9STRA</name>
<evidence type="ECO:0000313" key="2">
    <source>
        <dbReference type="EMBL" id="CAH0366165.1"/>
    </source>
</evidence>
<reference evidence="2" key="1">
    <citation type="submission" date="2021-11" db="EMBL/GenBank/DDBJ databases">
        <authorList>
            <consortium name="Genoscope - CEA"/>
            <person name="William W."/>
        </authorList>
    </citation>
    <scope>NUCLEOTIDE SEQUENCE</scope>
</reference>
<organism evidence="2 3">
    <name type="scientific">Pelagomonas calceolata</name>
    <dbReference type="NCBI Taxonomy" id="35677"/>
    <lineage>
        <taxon>Eukaryota</taxon>
        <taxon>Sar</taxon>
        <taxon>Stramenopiles</taxon>
        <taxon>Ochrophyta</taxon>
        <taxon>Pelagophyceae</taxon>
        <taxon>Pelagomonadales</taxon>
        <taxon>Pelagomonadaceae</taxon>
        <taxon>Pelagomonas</taxon>
    </lineage>
</organism>
<feature type="compositionally biased region" description="Gly residues" evidence="1">
    <location>
        <begin position="225"/>
        <end position="234"/>
    </location>
</feature>
<dbReference type="Proteomes" id="UP000789595">
    <property type="component" value="Unassembled WGS sequence"/>
</dbReference>
<feature type="region of interest" description="Disordered" evidence="1">
    <location>
        <begin position="678"/>
        <end position="738"/>
    </location>
</feature>
<proteinExistence type="predicted"/>
<evidence type="ECO:0000313" key="3">
    <source>
        <dbReference type="Proteomes" id="UP000789595"/>
    </source>
</evidence>
<accession>A0A8J2WF95</accession>
<evidence type="ECO:0000256" key="1">
    <source>
        <dbReference type="SAM" id="MobiDB-lite"/>
    </source>
</evidence>
<comment type="caution">
    <text evidence="2">The sequence shown here is derived from an EMBL/GenBank/DDBJ whole genome shotgun (WGS) entry which is preliminary data.</text>
</comment>
<sequence length="776" mass="85012">MGLHHKVEVPTMIATKPIVKHSGPGAYRPRTPSLYAFDEDGSYGLDATPYPYGDDDRSYGSLEASGPADPWTQTDPALPRRGPQQKVVRRGGTLPLGAITVDVRKGGRAVTRVVPEREIVLAAFRTTQPALGQRSSVQMSFEEPRSMSSVTSFEDRSPLRRTSSPTKSVRVPSPSVYPTANVESLGGSGDRRATDRRIMTADRAFRTSIQESDAPASTDVYLPLPGGGAGGGGMTPEEAQALQQAGVPPDRQEERPPVPSLRIGAKAAIGRREHQCNPSLLIHCGGTRLPAPELLGDALGWSHTPRVEPSPVGLPAYEAWPRPGPTPEWCLHLFALCHIHAKDAIALNAPIVAPTASHARSLGEKDLEPVVQALRRLQMDGHLPTDPSTRLHFSCDELQTYLASEDGLGRAARTRPQWAKLLEAPTLLVVALRRGRRVAQLGPRSPDYLSDAAMYASLAELRSRRLAEMDGFLANRDRDLDPELLNRAQRRRANYKESMRLKDKTQHARMVHAHHARRRDAARRANLANRNFDERRYEASRDAYAAAIQQAEHLEALVAAADDKARGELMRKLSEATRRAEQSAAQVAFASAKAEASLKRYKAPPPIGPTEKIPIELDPFMHDLVAVDQPYSYHGDMVEARSSTASQTYRDAGAPRSAASINHELSQAEHILHSLQKEPDALPRPGGPEPLDDAGSYTRPYKGPIVKEDWAGMTYGDAGGQEKSQVGPRHPLNRMPPFAHGALDAKEQRTYFAPRPHLRKRAGYWPGLGTPHKTLS</sequence>
<keyword evidence="3" id="KW-1185">Reference proteome</keyword>
<protein>
    <submittedName>
        <fullName evidence="2">Uncharacterized protein</fullName>
    </submittedName>
</protein>